<organism evidence="1 2">
    <name type="scientific">Candidatus Nomurabacteria bacterium GW2011_GWB1_37_5</name>
    <dbReference type="NCBI Taxonomy" id="1618742"/>
    <lineage>
        <taxon>Bacteria</taxon>
        <taxon>Candidatus Nomuraibacteriota</taxon>
    </lineage>
</organism>
<accession>A0A0G0HBB9</accession>
<comment type="caution">
    <text evidence="1">The sequence shown here is derived from an EMBL/GenBank/DDBJ whole genome shotgun (WGS) entry which is preliminary data.</text>
</comment>
<dbReference type="EMBL" id="LBTF01000004">
    <property type="protein sequence ID" value="KKQ35825.1"/>
    <property type="molecule type" value="Genomic_DNA"/>
</dbReference>
<protein>
    <submittedName>
        <fullName evidence="1">Uncharacterized protein</fullName>
    </submittedName>
</protein>
<evidence type="ECO:0000313" key="2">
    <source>
        <dbReference type="Proteomes" id="UP000033876"/>
    </source>
</evidence>
<name>A0A0G0HBB9_9BACT</name>
<sequence length="81" mass="9818">MTTKEDIRRWFLRGLEKKATHLIVVCDTFDYDDYPVYVEKGKDVHEVESEYNGKSMQKVMEVYNLNMDMERQLNQNRAFNY</sequence>
<dbReference type="AlphaFoldDB" id="A0A0G0HBB9"/>
<proteinExistence type="predicted"/>
<evidence type="ECO:0000313" key="1">
    <source>
        <dbReference type="EMBL" id="KKQ35825.1"/>
    </source>
</evidence>
<dbReference type="Proteomes" id="UP000033876">
    <property type="component" value="Unassembled WGS sequence"/>
</dbReference>
<reference evidence="1 2" key="1">
    <citation type="journal article" date="2015" name="Nature">
        <title>rRNA introns, odd ribosomes, and small enigmatic genomes across a large radiation of phyla.</title>
        <authorList>
            <person name="Brown C.T."/>
            <person name="Hug L.A."/>
            <person name="Thomas B.C."/>
            <person name="Sharon I."/>
            <person name="Castelle C.J."/>
            <person name="Singh A."/>
            <person name="Wilkins M.J."/>
            <person name="Williams K.H."/>
            <person name="Banfield J.F."/>
        </authorList>
    </citation>
    <scope>NUCLEOTIDE SEQUENCE [LARGE SCALE GENOMIC DNA]</scope>
</reference>
<gene>
    <name evidence="1" type="ORF">US50_C0004G0014</name>
</gene>